<reference evidence="1" key="1">
    <citation type="submission" date="2021-02" db="EMBL/GenBank/DDBJ databases">
        <authorList>
            <person name="Nowell W R."/>
        </authorList>
    </citation>
    <scope>NUCLEOTIDE SEQUENCE</scope>
</reference>
<evidence type="ECO:0000313" key="2">
    <source>
        <dbReference type="Proteomes" id="UP000663855"/>
    </source>
</evidence>
<comment type="caution">
    <text evidence="1">The sequence shown here is derived from an EMBL/GenBank/DDBJ whole genome shotgun (WGS) entry which is preliminary data.</text>
</comment>
<protein>
    <submittedName>
        <fullName evidence="1">Uncharacterized protein</fullName>
    </submittedName>
</protein>
<gene>
    <name evidence="1" type="ORF">CJN711_LOCUS37871</name>
</gene>
<dbReference type="EMBL" id="CAJNOV010018497">
    <property type="protein sequence ID" value="CAF1620673.1"/>
    <property type="molecule type" value="Genomic_DNA"/>
</dbReference>
<proteinExistence type="predicted"/>
<sequence>MSSFGTTMQGHCEYVHVKIEQPICKSTATNSKNKREYKLLFKPVQITNEEKIKLLTDLLDNVEEKFEKINYLTDRVEIYYECDEWTNVLKDIAEIESLGATKLSERLLTMKTEANIHMGISTVRRSIIDAVVNGVEKRYEFQNLLEHLNHEVLTQILNGIMNSTDGSHEKSRHIYNINKPCLIQIIQQQQHRLTDIYTFAKQLIERCIQIVLLNVC</sequence>
<dbReference type="Proteomes" id="UP000663855">
    <property type="component" value="Unassembled WGS sequence"/>
</dbReference>
<name>A0A816CBF4_9BILA</name>
<organism evidence="1 2">
    <name type="scientific">Rotaria magnacalcarata</name>
    <dbReference type="NCBI Taxonomy" id="392030"/>
    <lineage>
        <taxon>Eukaryota</taxon>
        <taxon>Metazoa</taxon>
        <taxon>Spiralia</taxon>
        <taxon>Gnathifera</taxon>
        <taxon>Rotifera</taxon>
        <taxon>Eurotatoria</taxon>
        <taxon>Bdelloidea</taxon>
        <taxon>Philodinida</taxon>
        <taxon>Philodinidae</taxon>
        <taxon>Rotaria</taxon>
    </lineage>
</organism>
<dbReference type="AlphaFoldDB" id="A0A816CBF4"/>
<evidence type="ECO:0000313" key="1">
    <source>
        <dbReference type="EMBL" id="CAF1620673.1"/>
    </source>
</evidence>
<accession>A0A816CBF4</accession>